<evidence type="ECO:0000313" key="2">
    <source>
        <dbReference type="Proteomes" id="UP000076154"/>
    </source>
</evidence>
<evidence type="ECO:0000313" key="1">
    <source>
        <dbReference type="EMBL" id="RDB25945.1"/>
    </source>
</evidence>
<organism evidence="1 2">
    <name type="scientific">Hypsizygus marmoreus</name>
    <name type="common">White beech mushroom</name>
    <name type="synonym">Agaricus marmoreus</name>
    <dbReference type="NCBI Taxonomy" id="39966"/>
    <lineage>
        <taxon>Eukaryota</taxon>
        <taxon>Fungi</taxon>
        <taxon>Dikarya</taxon>
        <taxon>Basidiomycota</taxon>
        <taxon>Agaricomycotina</taxon>
        <taxon>Agaricomycetes</taxon>
        <taxon>Agaricomycetidae</taxon>
        <taxon>Agaricales</taxon>
        <taxon>Tricholomatineae</taxon>
        <taxon>Lyophyllaceae</taxon>
        <taxon>Hypsizygus</taxon>
    </lineage>
</organism>
<reference evidence="1" key="1">
    <citation type="submission" date="2018-04" db="EMBL/GenBank/DDBJ databases">
        <title>Whole genome sequencing of Hypsizygus marmoreus.</title>
        <authorList>
            <person name="Choi I.-G."/>
            <person name="Min B."/>
            <person name="Kim J.-G."/>
            <person name="Kim S."/>
            <person name="Oh Y.-L."/>
            <person name="Kong W.-S."/>
            <person name="Park H."/>
            <person name="Jeong J."/>
            <person name="Song E.-S."/>
        </authorList>
    </citation>
    <scope>NUCLEOTIDE SEQUENCE [LARGE SCALE GENOMIC DNA]</scope>
    <source>
        <strain evidence="1">51987-8</strain>
    </source>
</reference>
<dbReference type="InParanoid" id="A0A369K036"/>
<comment type="caution">
    <text evidence="1">The sequence shown here is derived from an EMBL/GenBank/DDBJ whole genome shotgun (WGS) entry which is preliminary data.</text>
</comment>
<proteinExistence type="predicted"/>
<keyword evidence="2" id="KW-1185">Reference proteome</keyword>
<name>A0A369K036_HYPMA</name>
<accession>A0A369K036</accession>
<sequence length="113" mass="12678">MHHIINPAKFRRLKQHAAHANVSGLVKTGRPGVLVFEGKKHAISSFLEAAKALRYLDFHHVDTQPLAPESQGHLAQAKIGLREVPDMKALIDELEKIGLKSWFRIHMGMEKGE</sequence>
<dbReference type="AlphaFoldDB" id="A0A369K036"/>
<dbReference type="EMBL" id="LUEZ02000040">
    <property type="protein sequence ID" value="RDB25945.1"/>
    <property type="molecule type" value="Genomic_DNA"/>
</dbReference>
<gene>
    <name evidence="1" type="ORF">Hypma_006846</name>
</gene>
<protein>
    <submittedName>
        <fullName evidence="1">Uncharacterized protein</fullName>
    </submittedName>
</protein>
<dbReference type="OrthoDB" id="432412at2759"/>
<dbReference type="Proteomes" id="UP000076154">
    <property type="component" value="Unassembled WGS sequence"/>
</dbReference>